<dbReference type="KEGG" id="dya:Dyak_GE11124"/>
<keyword evidence="2" id="KW-0812">Transmembrane</keyword>
<dbReference type="InterPro" id="IPR008496">
    <property type="entry name" value="TMEM222/RTE1"/>
</dbReference>
<dbReference type="Pfam" id="PF05608">
    <property type="entry name" value="RTE1"/>
    <property type="match status" value="2"/>
</dbReference>
<dbReference type="OMA" id="GKMKQFH"/>
<keyword evidence="2" id="KW-0472">Membrane</keyword>
<evidence type="ECO:0000313" key="3">
    <source>
        <dbReference type="EMBL" id="KRJ97834.1"/>
    </source>
</evidence>
<organism evidence="3 4">
    <name type="scientific">Drosophila yakuba</name>
    <name type="common">Fruit fly</name>
    <dbReference type="NCBI Taxonomy" id="7245"/>
    <lineage>
        <taxon>Eukaryota</taxon>
        <taxon>Metazoa</taxon>
        <taxon>Ecdysozoa</taxon>
        <taxon>Arthropoda</taxon>
        <taxon>Hexapoda</taxon>
        <taxon>Insecta</taxon>
        <taxon>Pterygota</taxon>
        <taxon>Neoptera</taxon>
        <taxon>Endopterygota</taxon>
        <taxon>Diptera</taxon>
        <taxon>Brachycera</taxon>
        <taxon>Muscomorpha</taxon>
        <taxon>Ephydroidea</taxon>
        <taxon>Drosophilidae</taxon>
        <taxon>Drosophila</taxon>
        <taxon>Sophophora</taxon>
    </lineage>
</organism>
<feature type="transmembrane region" description="Helical" evidence="2">
    <location>
        <begin position="178"/>
        <end position="195"/>
    </location>
</feature>
<accession>A0A0R1DKR2</accession>
<protein>
    <submittedName>
        <fullName evidence="3">Uncharacterized protein, isoform B</fullName>
    </submittedName>
</protein>
<evidence type="ECO:0000313" key="4">
    <source>
        <dbReference type="Proteomes" id="UP000002282"/>
    </source>
</evidence>
<evidence type="ECO:0000256" key="2">
    <source>
        <dbReference type="SAM" id="Phobius"/>
    </source>
</evidence>
<feature type="compositionally biased region" description="Polar residues" evidence="1">
    <location>
        <begin position="1"/>
        <end position="15"/>
    </location>
</feature>
<reference evidence="3 4" key="2">
    <citation type="journal article" date="2007" name="PLoS Biol.">
        <title>Principles of genome evolution in the Drosophila melanogaster species group.</title>
        <authorList>
            <person name="Ranz J.M."/>
            <person name="Maurin D."/>
            <person name="Chan Y.S."/>
            <person name="von Grotthuss M."/>
            <person name="Hillier L.W."/>
            <person name="Roote J."/>
            <person name="Ashburner M."/>
            <person name="Bergman C.M."/>
        </authorList>
    </citation>
    <scope>NUCLEOTIDE SEQUENCE [LARGE SCALE GENOMIC DNA]</scope>
    <source>
        <strain evidence="4">Tai18E2 / Tucson 14021-0261.01</strain>
    </source>
</reference>
<sequence>MSTNPRPQRQQSEDVQISMGGSGGGAGDGVPDRLPPISEKDQRFPYCIVWTPIPVLTWLLPMIGHMGICTSSGVIRDFAGAYFVSEDNMAFGRPTRYLRLHPKYVEGGSYAWDEAVSKASVLYGTRIHNIFCDNCHSHVATALINMRYNNSTGWNMIILSMWLFVCGRYVGIGGFIKTWLPFAILLSICIILGIYF</sequence>
<dbReference type="eggNOG" id="KOG3150">
    <property type="taxonomic scope" value="Eukaryota"/>
</dbReference>
<proteinExistence type="predicted"/>
<name>A0A0R1DKR2_DROYA</name>
<keyword evidence="4" id="KW-1185">Reference proteome</keyword>
<dbReference type="EMBL" id="CM000157">
    <property type="protein sequence ID" value="KRJ97834.1"/>
    <property type="molecule type" value="Genomic_DNA"/>
</dbReference>
<dbReference type="AlphaFoldDB" id="A0A0R1DKR2"/>
<gene>
    <name evidence="3" type="primary">Dyak\GE11124</name>
    <name evidence="3" type="synonym">dyak_GLEANR_1117</name>
    <name evidence="3" type="synonym">GE11124</name>
    <name evidence="3" type="ORF">Dyak_GE11124</name>
</gene>
<reference evidence="3 4" key="1">
    <citation type="journal article" date="2007" name="Nature">
        <title>Evolution of genes and genomes on the Drosophila phylogeny.</title>
        <authorList>
            <consortium name="Drosophila 12 Genomes Consortium"/>
            <person name="Clark A.G."/>
            <person name="Eisen M.B."/>
            <person name="Smith D.R."/>
            <person name="Bergman C.M."/>
            <person name="Oliver B."/>
            <person name="Markow T.A."/>
            <person name="Kaufman T.C."/>
            <person name="Kellis M."/>
            <person name="Gelbart W."/>
            <person name="Iyer V.N."/>
            <person name="Pollard D.A."/>
            <person name="Sackton T.B."/>
            <person name="Larracuente A.M."/>
            <person name="Singh N.D."/>
            <person name="Abad J.P."/>
            <person name="Abt D.N."/>
            <person name="Adryan B."/>
            <person name="Aguade M."/>
            <person name="Akashi H."/>
            <person name="Anderson W.W."/>
            <person name="Aquadro C.F."/>
            <person name="Ardell D.H."/>
            <person name="Arguello R."/>
            <person name="Artieri C.G."/>
            <person name="Barbash D.A."/>
            <person name="Barker D."/>
            <person name="Barsanti P."/>
            <person name="Batterham P."/>
            <person name="Batzoglou S."/>
            <person name="Begun D."/>
            <person name="Bhutkar A."/>
            <person name="Blanco E."/>
            <person name="Bosak S.A."/>
            <person name="Bradley R.K."/>
            <person name="Brand A.D."/>
            <person name="Brent M.R."/>
            <person name="Brooks A.N."/>
            <person name="Brown R.H."/>
            <person name="Butlin R.K."/>
            <person name="Caggese C."/>
            <person name="Calvi B.R."/>
            <person name="Bernardo de Carvalho A."/>
            <person name="Caspi A."/>
            <person name="Castrezana S."/>
            <person name="Celniker S.E."/>
            <person name="Chang J.L."/>
            <person name="Chapple C."/>
            <person name="Chatterji S."/>
            <person name="Chinwalla A."/>
            <person name="Civetta A."/>
            <person name="Clifton S.W."/>
            <person name="Comeron J.M."/>
            <person name="Costello J.C."/>
            <person name="Coyne J.A."/>
            <person name="Daub J."/>
            <person name="David R.G."/>
            <person name="Delcher A.L."/>
            <person name="Delehaunty K."/>
            <person name="Do C.B."/>
            <person name="Ebling H."/>
            <person name="Edwards K."/>
            <person name="Eickbush T."/>
            <person name="Evans J.D."/>
            <person name="Filipski A."/>
            <person name="Findeiss S."/>
            <person name="Freyhult E."/>
            <person name="Fulton L."/>
            <person name="Fulton R."/>
            <person name="Garcia A.C."/>
            <person name="Gardiner A."/>
            <person name="Garfield D.A."/>
            <person name="Garvin B.E."/>
            <person name="Gibson G."/>
            <person name="Gilbert D."/>
            <person name="Gnerre S."/>
            <person name="Godfrey J."/>
            <person name="Good R."/>
            <person name="Gotea V."/>
            <person name="Gravely B."/>
            <person name="Greenberg A.J."/>
            <person name="Griffiths-Jones S."/>
            <person name="Gross S."/>
            <person name="Guigo R."/>
            <person name="Gustafson E.A."/>
            <person name="Haerty W."/>
            <person name="Hahn M.W."/>
            <person name="Halligan D.L."/>
            <person name="Halpern A.L."/>
            <person name="Halter G.M."/>
            <person name="Han M.V."/>
            <person name="Heger A."/>
            <person name="Hillier L."/>
            <person name="Hinrichs A.S."/>
            <person name="Holmes I."/>
            <person name="Hoskins R.A."/>
            <person name="Hubisz M.J."/>
            <person name="Hultmark D."/>
            <person name="Huntley M.A."/>
            <person name="Jaffe D.B."/>
            <person name="Jagadeeshan S."/>
            <person name="Jeck W.R."/>
            <person name="Johnson J."/>
            <person name="Jones C.D."/>
            <person name="Jordan W.C."/>
            <person name="Karpen G.H."/>
            <person name="Kataoka E."/>
            <person name="Keightley P.D."/>
            <person name="Kheradpour P."/>
            <person name="Kirkness E.F."/>
            <person name="Koerich L.B."/>
            <person name="Kristiansen K."/>
            <person name="Kudrna D."/>
            <person name="Kulathinal R.J."/>
            <person name="Kumar S."/>
            <person name="Kwok R."/>
            <person name="Lander E."/>
            <person name="Langley C.H."/>
            <person name="Lapoint R."/>
            <person name="Lazzaro B.P."/>
            <person name="Lee S.J."/>
            <person name="Levesque L."/>
            <person name="Li R."/>
            <person name="Lin C.F."/>
            <person name="Lin M.F."/>
            <person name="Lindblad-Toh K."/>
            <person name="Llopart A."/>
            <person name="Long M."/>
            <person name="Low L."/>
            <person name="Lozovsky E."/>
            <person name="Lu J."/>
            <person name="Luo M."/>
            <person name="Machado C.A."/>
            <person name="Makalowski W."/>
            <person name="Marzo M."/>
            <person name="Matsuda M."/>
            <person name="Matzkin L."/>
            <person name="McAllister B."/>
            <person name="McBride C.S."/>
            <person name="McKernan B."/>
            <person name="McKernan K."/>
            <person name="Mendez-Lago M."/>
            <person name="Minx P."/>
            <person name="Mollenhauer M.U."/>
            <person name="Montooth K."/>
            <person name="Mount S.M."/>
            <person name="Mu X."/>
            <person name="Myers E."/>
            <person name="Negre B."/>
            <person name="Newfeld S."/>
            <person name="Nielsen R."/>
            <person name="Noor M.A."/>
            <person name="O'Grady P."/>
            <person name="Pachter L."/>
            <person name="Papaceit M."/>
            <person name="Parisi M.J."/>
            <person name="Parisi M."/>
            <person name="Parts L."/>
            <person name="Pedersen J.S."/>
            <person name="Pesole G."/>
            <person name="Phillippy A.M."/>
            <person name="Ponting C.P."/>
            <person name="Pop M."/>
            <person name="Porcelli D."/>
            <person name="Powell J.R."/>
            <person name="Prohaska S."/>
            <person name="Pruitt K."/>
            <person name="Puig M."/>
            <person name="Quesneville H."/>
            <person name="Ram K.R."/>
            <person name="Rand D."/>
            <person name="Rasmussen M.D."/>
            <person name="Reed L.K."/>
            <person name="Reenan R."/>
            <person name="Reily A."/>
            <person name="Remington K.A."/>
            <person name="Rieger T.T."/>
            <person name="Ritchie M.G."/>
            <person name="Robin C."/>
            <person name="Rogers Y.H."/>
            <person name="Rohde C."/>
            <person name="Rozas J."/>
            <person name="Rubenfield M.J."/>
            <person name="Ruiz A."/>
            <person name="Russo S."/>
            <person name="Salzberg S.L."/>
            <person name="Sanchez-Gracia A."/>
            <person name="Saranga D.J."/>
            <person name="Sato H."/>
            <person name="Schaeffer S.W."/>
            <person name="Schatz M.C."/>
            <person name="Schlenke T."/>
            <person name="Schwartz R."/>
            <person name="Segarra C."/>
            <person name="Singh R.S."/>
            <person name="Sirot L."/>
            <person name="Sirota M."/>
            <person name="Sisneros N.B."/>
            <person name="Smith C.D."/>
            <person name="Smith T.F."/>
            <person name="Spieth J."/>
            <person name="Stage D.E."/>
            <person name="Stark A."/>
            <person name="Stephan W."/>
            <person name="Strausberg R.L."/>
            <person name="Strempel S."/>
            <person name="Sturgill D."/>
            <person name="Sutton G."/>
            <person name="Sutton G.G."/>
            <person name="Tao W."/>
            <person name="Teichmann S."/>
            <person name="Tobari Y.N."/>
            <person name="Tomimura Y."/>
            <person name="Tsolas J.M."/>
            <person name="Valente V.L."/>
            <person name="Venter E."/>
            <person name="Venter J.C."/>
            <person name="Vicario S."/>
            <person name="Vieira F.G."/>
            <person name="Vilella A.J."/>
            <person name="Villasante A."/>
            <person name="Walenz B."/>
            <person name="Wang J."/>
            <person name="Wasserman M."/>
            <person name="Watts T."/>
            <person name="Wilson D."/>
            <person name="Wilson R.K."/>
            <person name="Wing R.A."/>
            <person name="Wolfner M.F."/>
            <person name="Wong A."/>
            <person name="Wong G.K."/>
            <person name="Wu C.I."/>
            <person name="Wu G."/>
            <person name="Yamamoto D."/>
            <person name="Yang H.P."/>
            <person name="Yang S.P."/>
            <person name="Yorke J.A."/>
            <person name="Yoshida K."/>
            <person name="Zdobnov E."/>
            <person name="Zhang P."/>
            <person name="Zhang Y."/>
            <person name="Zimin A.V."/>
            <person name="Baldwin J."/>
            <person name="Abdouelleil A."/>
            <person name="Abdulkadir J."/>
            <person name="Abebe A."/>
            <person name="Abera B."/>
            <person name="Abreu J."/>
            <person name="Acer S.C."/>
            <person name="Aftuck L."/>
            <person name="Alexander A."/>
            <person name="An P."/>
            <person name="Anderson E."/>
            <person name="Anderson S."/>
            <person name="Arachi H."/>
            <person name="Azer M."/>
            <person name="Bachantsang P."/>
            <person name="Barry A."/>
            <person name="Bayul T."/>
            <person name="Berlin A."/>
            <person name="Bessette D."/>
            <person name="Bloom T."/>
            <person name="Blye J."/>
            <person name="Boguslavskiy L."/>
            <person name="Bonnet C."/>
            <person name="Boukhgalter B."/>
            <person name="Bourzgui I."/>
            <person name="Brown A."/>
            <person name="Cahill P."/>
            <person name="Channer S."/>
            <person name="Cheshatsang Y."/>
            <person name="Chuda L."/>
            <person name="Citroen M."/>
            <person name="Collymore A."/>
            <person name="Cooke P."/>
            <person name="Costello M."/>
            <person name="D'Aco K."/>
            <person name="Daza R."/>
            <person name="De Haan G."/>
            <person name="DeGray S."/>
            <person name="DeMaso C."/>
            <person name="Dhargay N."/>
            <person name="Dooley K."/>
            <person name="Dooley E."/>
            <person name="Doricent M."/>
            <person name="Dorje P."/>
            <person name="Dorjee K."/>
            <person name="Dupes A."/>
            <person name="Elong R."/>
            <person name="Falk J."/>
            <person name="Farina A."/>
            <person name="Faro S."/>
            <person name="Ferguson D."/>
            <person name="Fisher S."/>
            <person name="Foley C.D."/>
            <person name="Franke A."/>
            <person name="Friedrich D."/>
            <person name="Gadbois L."/>
            <person name="Gearin G."/>
            <person name="Gearin C.R."/>
            <person name="Giannoukos G."/>
            <person name="Goode T."/>
            <person name="Graham J."/>
            <person name="Grandbois E."/>
            <person name="Grewal S."/>
            <person name="Gyaltsen K."/>
            <person name="Hafez N."/>
            <person name="Hagos B."/>
            <person name="Hall J."/>
            <person name="Henson C."/>
            <person name="Hollinger A."/>
            <person name="Honan T."/>
            <person name="Huard M.D."/>
            <person name="Hughes L."/>
            <person name="Hurhula B."/>
            <person name="Husby M.E."/>
            <person name="Kamat A."/>
            <person name="Kanga B."/>
            <person name="Kashin S."/>
            <person name="Khazanovich D."/>
            <person name="Kisner P."/>
            <person name="Lance K."/>
            <person name="Lara M."/>
            <person name="Lee W."/>
            <person name="Lennon N."/>
            <person name="Letendre F."/>
            <person name="LeVine R."/>
            <person name="Lipovsky A."/>
            <person name="Liu X."/>
            <person name="Liu J."/>
            <person name="Liu S."/>
            <person name="Lokyitsang T."/>
            <person name="Lokyitsang Y."/>
            <person name="Lubonja R."/>
            <person name="Lui A."/>
            <person name="MacDonald P."/>
            <person name="Magnisalis V."/>
            <person name="Maru K."/>
            <person name="Matthews C."/>
            <person name="McCusker W."/>
            <person name="McDonough S."/>
            <person name="Mehta T."/>
            <person name="Meldrim J."/>
            <person name="Meneus L."/>
            <person name="Mihai O."/>
            <person name="Mihalev A."/>
            <person name="Mihova T."/>
            <person name="Mittelman R."/>
            <person name="Mlenga V."/>
            <person name="Montmayeur A."/>
            <person name="Mulrain L."/>
            <person name="Navidi A."/>
            <person name="Naylor J."/>
            <person name="Negash T."/>
            <person name="Nguyen T."/>
            <person name="Nguyen N."/>
            <person name="Nicol R."/>
            <person name="Norbu C."/>
            <person name="Norbu N."/>
            <person name="Novod N."/>
            <person name="O'Neill B."/>
            <person name="Osman S."/>
            <person name="Markiewicz E."/>
            <person name="Oyono O.L."/>
            <person name="Patti C."/>
            <person name="Phunkhang P."/>
            <person name="Pierre F."/>
            <person name="Priest M."/>
            <person name="Raghuraman S."/>
            <person name="Rege F."/>
            <person name="Reyes R."/>
            <person name="Rise C."/>
            <person name="Rogov P."/>
            <person name="Ross K."/>
            <person name="Ryan E."/>
            <person name="Settipalli S."/>
            <person name="Shea T."/>
            <person name="Sherpa N."/>
            <person name="Shi L."/>
            <person name="Shih D."/>
            <person name="Sparrow T."/>
            <person name="Spaulding J."/>
            <person name="Stalker J."/>
            <person name="Stange-Thomann N."/>
            <person name="Stavropoulos S."/>
            <person name="Stone C."/>
            <person name="Strader C."/>
            <person name="Tesfaye S."/>
            <person name="Thomson T."/>
            <person name="Thoulutsang Y."/>
            <person name="Thoulutsang D."/>
            <person name="Topham K."/>
            <person name="Topping I."/>
            <person name="Tsamla T."/>
            <person name="Vassiliev H."/>
            <person name="Vo A."/>
            <person name="Wangchuk T."/>
            <person name="Wangdi T."/>
            <person name="Weiand M."/>
            <person name="Wilkinson J."/>
            <person name="Wilson A."/>
            <person name="Yadav S."/>
            <person name="Young G."/>
            <person name="Yu Q."/>
            <person name="Zembek L."/>
            <person name="Zhong D."/>
            <person name="Zimmer A."/>
            <person name="Zwirko Z."/>
            <person name="Jaffe D.B."/>
            <person name="Alvarez P."/>
            <person name="Brockman W."/>
            <person name="Butler J."/>
            <person name="Chin C."/>
            <person name="Gnerre S."/>
            <person name="Grabherr M."/>
            <person name="Kleber M."/>
            <person name="Mauceli E."/>
            <person name="MacCallum I."/>
        </authorList>
    </citation>
    <scope>NUCLEOTIDE SEQUENCE [LARGE SCALE GENOMIC DNA]</scope>
    <source>
        <strain evidence="4">Tai18E2 / Tucson 14021-0261.01</strain>
    </source>
</reference>
<dbReference type="PANTHER" id="PTHR20921:SF0">
    <property type="entry name" value="TRANSMEMBRANE PROTEIN 222"/>
    <property type="match status" value="1"/>
</dbReference>
<dbReference type="PhylomeDB" id="A0A0R1DKR2"/>
<dbReference type="Proteomes" id="UP000002282">
    <property type="component" value="Chromosome 2L"/>
</dbReference>
<dbReference type="OrthoDB" id="267284at2759"/>
<feature type="region of interest" description="Disordered" evidence="1">
    <location>
        <begin position="1"/>
        <end position="35"/>
    </location>
</feature>
<evidence type="ECO:0000256" key="1">
    <source>
        <dbReference type="SAM" id="MobiDB-lite"/>
    </source>
</evidence>
<dbReference type="PANTHER" id="PTHR20921">
    <property type="entry name" value="TRANSMEMBRANE PROTEIN 222"/>
    <property type="match status" value="1"/>
</dbReference>
<keyword evidence="2" id="KW-1133">Transmembrane helix</keyword>
<feature type="transmembrane region" description="Helical" evidence="2">
    <location>
        <begin position="153"/>
        <end position="172"/>
    </location>
</feature>